<dbReference type="HOGENOM" id="CLU_039622_0_1_9"/>
<comment type="function">
    <text evidence="1">Involved in the catabolism of quinolinic acid (QA).</text>
</comment>
<evidence type="ECO:0000256" key="3">
    <source>
        <dbReference type="ARBA" id="ARBA00009400"/>
    </source>
</evidence>
<dbReference type="STRING" id="871968.DESME_02740"/>
<sequence>MNPLYYEEIVRQALSEDIGFQDLTTEAIISETHCSVAEITAKAEGILAGLDIAKRAFMLLDEQMSFQAKVHDGERVFPGQVVAVIKGRTRALLGGERVALNLLQRLSGIATETNQAVECIKNFDCHIIDTRKTMPGLRGLDKYAVKMGGGYNHRFGLFDAILIKDNHIAAAGGITEAVNLVREKVGHMVKVEVETETLDQVDEALRTPVDIIMLDNMSTELMKQAVQCIDKKVLTEASGGITLDSLVQVASTGVDLISLGWLTHSVKALDLSLNIVGEKRDV</sequence>
<dbReference type="EC" id="2.4.2.19" evidence="5"/>
<evidence type="ECO:0000256" key="12">
    <source>
        <dbReference type="PIRNR" id="PIRNR006250"/>
    </source>
</evidence>
<dbReference type="InterPro" id="IPR036068">
    <property type="entry name" value="Nicotinate_pribotase-like_C"/>
</dbReference>
<dbReference type="InterPro" id="IPR022412">
    <property type="entry name" value="Quinolinate_PRibosylTrfase_N"/>
</dbReference>
<evidence type="ECO:0000256" key="10">
    <source>
        <dbReference type="ARBA" id="ARBA00047445"/>
    </source>
</evidence>
<dbReference type="InterPro" id="IPR002638">
    <property type="entry name" value="Quinolinate_PRibosylTrfase_C"/>
</dbReference>
<dbReference type="InterPro" id="IPR013785">
    <property type="entry name" value="Aldolase_TIM"/>
</dbReference>
<evidence type="ECO:0000256" key="6">
    <source>
        <dbReference type="ARBA" id="ARBA00022642"/>
    </source>
</evidence>
<dbReference type="OrthoDB" id="9782546at2"/>
<dbReference type="Gene3D" id="3.20.20.70">
    <property type="entry name" value="Aldolase class I"/>
    <property type="match status" value="1"/>
</dbReference>
<feature type="domain" description="Quinolinate phosphoribosyl transferase C-terminal" evidence="13">
    <location>
        <begin position="109"/>
        <end position="273"/>
    </location>
</feature>
<dbReference type="RefSeq" id="WP_006717393.1">
    <property type="nucleotide sequence ID" value="NZ_CP007032.1"/>
</dbReference>
<keyword evidence="6" id="KW-0662">Pyridine nucleotide biosynthesis</keyword>
<dbReference type="GO" id="GO:0009435">
    <property type="term" value="P:NAD+ biosynthetic process"/>
    <property type="evidence" value="ECO:0007669"/>
    <property type="project" value="UniProtKB-UniPathway"/>
</dbReference>
<evidence type="ECO:0000313" key="16">
    <source>
        <dbReference type="Proteomes" id="UP000010847"/>
    </source>
</evidence>
<organism evidence="15 16">
    <name type="scientific">Desulfitobacterium metallireducens DSM 15288</name>
    <dbReference type="NCBI Taxonomy" id="871968"/>
    <lineage>
        <taxon>Bacteria</taxon>
        <taxon>Bacillati</taxon>
        <taxon>Bacillota</taxon>
        <taxon>Clostridia</taxon>
        <taxon>Eubacteriales</taxon>
        <taxon>Desulfitobacteriaceae</taxon>
        <taxon>Desulfitobacterium</taxon>
    </lineage>
</organism>
<dbReference type="InterPro" id="IPR037128">
    <property type="entry name" value="Quinolinate_PRibosylTase_N_sf"/>
</dbReference>
<dbReference type="SUPFAM" id="SSF54675">
    <property type="entry name" value="Nicotinate/Quinolinate PRTase N-terminal domain-like"/>
    <property type="match status" value="1"/>
</dbReference>
<evidence type="ECO:0000256" key="5">
    <source>
        <dbReference type="ARBA" id="ARBA00011944"/>
    </source>
</evidence>
<feature type="domain" description="Quinolinate phosphoribosyl transferase N-terminal" evidence="14">
    <location>
        <begin position="22"/>
        <end position="107"/>
    </location>
</feature>
<gene>
    <name evidence="15" type="ORF">DESME_02740</name>
</gene>
<reference evidence="15 16" key="1">
    <citation type="submission" date="2013-12" db="EMBL/GenBank/DDBJ databases">
        <authorList>
            <consortium name="DOE Joint Genome Institute"/>
            <person name="Smidt H."/>
            <person name="Huntemann M."/>
            <person name="Han J."/>
            <person name="Chen A."/>
            <person name="Kyrpides N."/>
            <person name="Mavromatis K."/>
            <person name="Markowitz V."/>
            <person name="Palaniappan K."/>
            <person name="Ivanova N."/>
            <person name="Schaumberg A."/>
            <person name="Pati A."/>
            <person name="Liolios K."/>
            <person name="Nordberg H.P."/>
            <person name="Cantor M.N."/>
            <person name="Hua S.X."/>
            <person name="Woyke T."/>
        </authorList>
    </citation>
    <scope>NUCLEOTIDE SEQUENCE [LARGE SCALE GENOMIC DNA]</scope>
    <source>
        <strain evidence="16">DSM 15288</strain>
    </source>
</reference>
<dbReference type="Gene3D" id="3.90.1170.20">
    <property type="entry name" value="Quinolinate phosphoribosyl transferase, N-terminal domain"/>
    <property type="match status" value="1"/>
</dbReference>
<evidence type="ECO:0000313" key="15">
    <source>
        <dbReference type="EMBL" id="AHF06094.1"/>
    </source>
</evidence>
<dbReference type="GO" id="GO:0034213">
    <property type="term" value="P:quinolinate catabolic process"/>
    <property type="evidence" value="ECO:0007669"/>
    <property type="project" value="TreeGrafter"/>
</dbReference>
<evidence type="ECO:0000259" key="14">
    <source>
        <dbReference type="Pfam" id="PF02749"/>
    </source>
</evidence>
<dbReference type="KEGG" id="dmt:DESME_02740"/>
<dbReference type="InterPro" id="IPR004393">
    <property type="entry name" value="NadC"/>
</dbReference>
<keyword evidence="7 12" id="KW-0328">Glycosyltransferase</keyword>
<dbReference type="FunFam" id="3.20.20.70:FF:000030">
    <property type="entry name" value="Nicotinate-nucleotide pyrophosphorylase, carboxylating"/>
    <property type="match status" value="1"/>
</dbReference>
<dbReference type="PANTHER" id="PTHR32179:SF3">
    <property type="entry name" value="NICOTINATE-NUCLEOTIDE PYROPHOSPHORYLASE [CARBOXYLATING]"/>
    <property type="match status" value="1"/>
</dbReference>
<evidence type="ECO:0000256" key="8">
    <source>
        <dbReference type="ARBA" id="ARBA00022679"/>
    </source>
</evidence>
<dbReference type="eggNOG" id="COG0157">
    <property type="taxonomic scope" value="Bacteria"/>
</dbReference>
<evidence type="ECO:0000256" key="9">
    <source>
        <dbReference type="ARBA" id="ARBA00033102"/>
    </source>
</evidence>
<keyword evidence="16" id="KW-1185">Reference proteome</keyword>
<name>W0EA35_9FIRM</name>
<dbReference type="NCBIfam" id="TIGR00078">
    <property type="entry name" value="nadC"/>
    <property type="match status" value="1"/>
</dbReference>
<dbReference type="FunFam" id="3.90.1170.20:FF:000001">
    <property type="entry name" value="Nicotinate-nucleotide diphosphorylase (Carboxylating)"/>
    <property type="match status" value="1"/>
</dbReference>
<evidence type="ECO:0000256" key="4">
    <source>
        <dbReference type="ARBA" id="ARBA00011218"/>
    </source>
</evidence>
<dbReference type="AlphaFoldDB" id="W0EA35"/>
<dbReference type="PIRSF" id="PIRSF006250">
    <property type="entry name" value="NadC_ModD"/>
    <property type="match status" value="1"/>
</dbReference>
<dbReference type="SUPFAM" id="SSF51690">
    <property type="entry name" value="Nicotinate/Quinolinate PRTase C-terminal domain-like"/>
    <property type="match status" value="1"/>
</dbReference>
<proteinExistence type="inferred from homology"/>
<comment type="catalytic activity">
    <reaction evidence="10">
        <text>nicotinate beta-D-ribonucleotide + CO2 + diphosphate = quinolinate + 5-phospho-alpha-D-ribose 1-diphosphate + 2 H(+)</text>
        <dbReference type="Rhea" id="RHEA:12733"/>
        <dbReference type="ChEBI" id="CHEBI:15378"/>
        <dbReference type="ChEBI" id="CHEBI:16526"/>
        <dbReference type="ChEBI" id="CHEBI:29959"/>
        <dbReference type="ChEBI" id="CHEBI:33019"/>
        <dbReference type="ChEBI" id="CHEBI:57502"/>
        <dbReference type="ChEBI" id="CHEBI:58017"/>
        <dbReference type="EC" id="2.4.2.19"/>
    </reaction>
</comment>
<evidence type="ECO:0000256" key="1">
    <source>
        <dbReference type="ARBA" id="ARBA00003237"/>
    </source>
</evidence>
<evidence type="ECO:0000256" key="7">
    <source>
        <dbReference type="ARBA" id="ARBA00022676"/>
    </source>
</evidence>
<dbReference type="GO" id="GO:0005737">
    <property type="term" value="C:cytoplasm"/>
    <property type="evidence" value="ECO:0007669"/>
    <property type="project" value="TreeGrafter"/>
</dbReference>
<dbReference type="UniPathway" id="UPA00253">
    <property type="reaction ID" value="UER00331"/>
</dbReference>
<dbReference type="EMBL" id="CP007032">
    <property type="protein sequence ID" value="AHF06094.1"/>
    <property type="molecule type" value="Genomic_DNA"/>
</dbReference>
<dbReference type="InterPro" id="IPR027277">
    <property type="entry name" value="NadC/ModD"/>
</dbReference>
<dbReference type="Proteomes" id="UP000010847">
    <property type="component" value="Chromosome"/>
</dbReference>
<keyword evidence="8 12" id="KW-0808">Transferase</keyword>
<comment type="subunit">
    <text evidence="4">Hexamer formed by 3 homodimers.</text>
</comment>
<evidence type="ECO:0000259" key="13">
    <source>
        <dbReference type="Pfam" id="PF01729"/>
    </source>
</evidence>
<dbReference type="Pfam" id="PF01729">
    <property type="entry name" value="QRPTase_C"/>
    <property type="match status" value="1"/>
</dbReference>
<comment type="pathway">
    <text evidence="2">Cofactor biosynthesis; NAD(+) biosynthesis; nicotinate D-ribonucleotide from quinolinate: step 1/1.</text>
</comment>
<dbReference type="CDD" id="cd01572">
    <property type="entry name" value="QPRTase"/>
    <property type="match status" value="1"/>
</dbReference>
<dbReference type="Pfam" id="PF02749">
    <property type="entry name" value="QRPTase_N"/>
    <property type="match status" value="1"/>
</dbReference>
<evidence type="ECO:0000256" key="11">
    <source>
        <dbReference type="ARBA" id="ARBA00069173"/>
    </source>
</evidence>
<dbReference type="GO" id="GO:0004514">
    <property type="term" value="F:nicotinate-nucleotide diphosphorylase (carboxylating) activity"/>
    <property type="evidence" value="ECO:0007669"/>
    <property type="project" value="UniProtKB-EC"/>
</dbReference>
<protein>
    <recommendedName>
        <fullName evidence="11">Probable nicotinate-nucleotide pyrophosphorylase [carboxylating]</fullName>
        <ecNumber evidence="5">2.4.2.19</ecNumber>
    </recommendedName>
    <alternativeName>
        <fullName evidence="9">Quinolinate phosphoribosyltransferase [decarboxylating]</fullName>
    </alternativeName>
</protein>
<dbReference type="PANTHER" id="PTHR32179">
    <property type="entry name" value="NICOTINATE-NUCLEOTIDE PYROPHOSPHORYLASE [CARBOXYLATING]"/>
    <property type="match status" value="1"/>
</dbReference>
<evidence type="ECO:0000256" key="2">
    <source>
        <dbReference type="ARBA" id="ARBA00004893"/>
    </source>
</evidence>
<comment type="similarity">
    <text evidence="3 12">Belongs to the NadC/ModD family.</text>
</comment>
<accession>W0EA35</accession>